<evidence type="ECO:0000313" key="3">
    <source>
        <dbReference type="Proteomes" id="UP000625568"/>
    </source>
</evidence>
<dbReference type="AlphaFoldDB" id="A0A892IB47"/>
<evidence type="ECO:0000313" key="2">
    <source>
        <dbReference type="EMBL" id="QRO79972.1"/>
    </source>
</evidence>
<keyword evidence="1" id="KW-0812">Transmembrane</keyword>
<keyword evidence="1" id="KW-0472">Membrane</keyword>
<feature type="transmembrane region" description="Helical" evidence="1">
    <location>
        <begin position="7"/>
        <end position="27"/>
    </location>
</feature>
<keyword evidence="1" id="KW-1133">Transmembrane helix</keyword>
<organism evidence="2 3">
    <name type="scientific">Burkholderia dolosa</name>
    <dbReference type="NCBI Taxonomy" id="152500"/>
    <lineage>
        <taxon>Bacteria</taxon>
        <taxon>Pseudomonadati</taxon>
        <taxon>Pseudomonadota</taxon>
        <taxon>Betaproteobacteria</taxon>
        <taxon>Burkholderiales</taxon>
        <taxon>Burkholderiaceae</taxon>
        <taxon>Burkholderia</taxon>
        <taxon>Burkholderia cepacia complex</taxon>
    </lineage>
</organism>
<dbReference type="RefSeq" id="WP_006765996.1">
    <property type="nucleotide sequence ID" value="NZ_CABVPR010000017.1"/>
</dbReference>
<feature type="transmembrane region" description="Helical" evidence="1">
    <location>
        <begin position="57"/>
        <end position="77"/>
    </location>
</feature>
<sequence>MKTPLRLRVTIIASAFAVYHVFMHLRWAGSGCIQFLGRQHCQFENGANFDAMMDVDLMLTCAWLAGAVMGWLGVVHARRKAG</sequence>
<dbReference type="Proteomes" id="UP000625568">
    <property type="component" value="Chromosome 2"/>
</dbReference>
<keyword evidence="3" id="KW-1185">Reference proteome</keyword>
<accession>A0A892IB47</accession>
<dbReference type="EMBL" id="CP069483">
    <property type="protein sequence ID" value="QRO79972.1"/>
    <property type="molecule type" value="Genomic_DNA"/>
</dbReference>
<proteinExistence type="predicted"/>
<evidence type="ECO:0000256" key="1">
    <source>
        <dbReference type="SAM" id="Phobius"/>
    </source>
</evidence>
<protein>
    <submittedName>
        <fullName evidence="2">Uncharacterized protein</fullName>
    </submittedName>
</protein>
<gene>
    <name evidence="2" type="ORF">I6K02_16535</name>
</gene>
<dbReference type="GeneID" id="93129880"/>
<name>A0A892IB47_9BURK</name>
<reference evidence="2 3" key="1">
    <citation type="submission" date="2021-02" db="EMBL/GenBank/DDBJ databases">
        <title>FDA dAtabase for Regulatory Grade micrObial Sequences (FDA-ARGOS): Supporting development and validation of Infectious Disease Dx tests.</title>
        <authorList>
            <person name="Minogue T."/>
            <person name="Wolcott M."/>
            <person name="Wasieloski L."/>
            <person name="Aguilar W."/>
            <person name="Moore D."/>
            <person name="Jaissle J."/>
            <person name="Tallon L."/>
            <person name="Sadzewicz L."/>
            <person name="Zhao X."/>
            <person name="Boylan J."/>
            <person name="Ott S."/>
            <person name="Bowen H."/>
            <person name="Vavikolanu K."/>
            <person name="Mehta A."/>
            <person name="Aluvathingal J."/>
            <person name="Nadendla S."/>
            <person name="Yan Y."/>
            <person name="Sichtig H."/>
        </authorList>
    </citation>
    <scope>NUCLEOTIDE SEQUENCE [LARGE SCALE GENOMIC DNA]</scope>
    <source>
        <strain evidence="2 3">FDAARGOS_1272</strain>
    </source>
</reference>